<dbReference type="AlphaFoldDB" id="A0A6H0XPE1"/>
<dbReference type="EMBL" id="CP051140">
    <property type="protein sequence ID" value="QIW96631.1"/>
    <property type="molecule type" value="Genomic_DNA"/>
</dbReference>
<evidence type="ECO:0000256" key="1">
    <source>
        <dbReference type="SAM" id="MobiDB-lite"/>
    </source>
</evidence>
<gene>
    <name evidence="2" type="ORF">AMS68_002149</name>
</gene>
<dbReference type="OrthoDB" id="3235083at2759"/>
<evidence type="ECO:0000313" key="3">
    <source>
        <dbReference type="Proteomes" id="UP000503462"/>
    </source>
</evidence>
<feature type="region of interest" description="Disordered" evidence="1">
    <location>
        <begin position="572"/>
        <end position="593"/>
    </location>
</feature>
<protein>
    <submittedName>
        <fullName evidence="2">Uncharacterized protein</fullName>
    </submittedName>
</protein>
<sequence>MSQPIVLTGERLDKPRGQVLSPTPKISPIKSTTIPLDLPRHTTISRSAQSYYQHTIMSSASKSHLTSVGYDLVVATTQKALNATMLEYLDSRAEKAVPTTKYWVWRKQVDPTTHKKQEVLTEISLDELLKLTVQTNPFDITADADPDSDVGLQRLRFAQFALAITITPGLPAGILPQNMPNIIELGNESSSVKYNMLCSDLRVCSMTYTGMDVSWNSFSQPPKQAWAFSCSVDLRMTDNTSSAFSKLPTEVQKEIKDGFQNEGAFGVQQLLFDLDNAGLETVPTVQILGGQSVLDPQVVGLINGSFLSAYFNDMQKNGQPLLHVAVVSKQREESDFRATDMTMEVCQLLDDTTHKPVANPTLAQQNLSTMNYLCMTKGKPMPSVQQLGWNWMSEAESRQYDGVISFSRDSFATMLKDQLSSQILENCFIAKAYVWLNAGSIPQYACGFKSLGGGNLINPSGRGEITDWLNQASGTPTFSMTTAPNPIVMQWTWNQDPPSYDDAHLHVAGGIAVGSLKLKPSYSCQVQLQGNQVIIRQQIVIDMDIMKEQVSASGPIVDRTLTQTMTLKADSGGKLSVTTDTPPVIDNSKTPGSNGFTDAFNHLSDEISYIQRIAHLTEQNFKPTSVGVVQKFQFPGGKTFAFRGFQFSDYQDLTADITYVDPI</sequence>
<dbReference type="Proteomes" id="UP000503462">
    <property type="component" value="Chromosome 2"/>
</dbReference>
<reference evidence="2 3" key="1">
    <citation type="journal article" date="2016" name="Sci. Rep.">
        <title>Peltaster fructicola genome reveals evolution from an invasive phytopathogen to an ectophytic parasite.</title>
        <authorList>
            <person name="Xu C."/>
            <person name="Chen H."/>
            <person name="Gleason M.L."/>
            <person name="Xu J.R."/>
            <person name="Liu H."/>
            <person name="Zhang R."/>
            <person name="Sun G."/>
        </authorList>
    </citation>
    <scope>NUCLEOTIDE SEQUENCE [LARGE SCALE GENOMIC DNA]</scope>
    <source>
        <strain evidence="2 3">LNHT1506</strain>
    </source>
</reference>
<accession>A0A6H0XPE1</accession>
<organism evidence="2 3">
    <name type="scientific">Peltaster fructicola</name>
    <dbReference type="NCBI Taxonomy" id="286661"/>
    <lineage>
        <taxon>Eukaryota</taxon>
        <taxon>Fungi</taxon>
        <taxon>Dikarya</taxon>
        <taxon>Ascomycota</taxon>
        <taxon>Pezizomycotina</taxon>
        <taxon>Dothideomycetes</taxon>
        <taxon>Dothideomycetes incertae sedis</taxon>
        <taxon>Peltaster</taxon>
    </lineage>
</organism>
<proteinExistence type="predicted"/>
<name>A0A6H0XPE1_9PEZI</name>
<keyword evidence="3" id="KW-1185">Reference proteome</keyword>
<feature type="compositionally biased region" description="Polar residues" evidence="1">
    <location>
        <begin position="576"/>
        <end position="593"/>
    </location>
</feature>
<evidence type="ECO:0000313" key="2">
    <source>
        <dbReference type="EMBL" id="QIW96631.1"/>
    </source>
</evidence>